<reference evidence="3 4" key="1">
    <citation type="submission" date="2017-06" db="EMBL/GenBank/DDBJ databases">
        <title>Celeribacter sp. TSPH2 complete genome sequence.</title>
        <authorList>
            <person name="Woo J.-H."/>
            <person name="Kim H.-S."/>
        </authorList>
    </citation>
    <scope>NUCLEOTIDE SEQUENCE [LARGE SCALE GENOMIC DNA]</scope>
    <source>
        <strain evidence="3 4">TSPH2</strain>
    </source>
</reference>
<proteinExistence type="predicted"/>
<keyword evidence="1" id="KW-0812">Transmembrane</keyword>
<evidence type="ECO:0000313" key="4">
    <source>
        <dbReference type="Proteomes" id="UP000217935"/>
    </source>
</evidence>
<dbReference type="STRING" id="1758178.GCA_001550095_02079"/>
<dbReference type="OrthoDB" id="7875081at2"/>
<keyword evidence="1" id="KW-0472">Membrane</keyword>
<keyword evidence="1" id="KW-1133">Transmembrane helix</keyword>
<dbReference type="EMBL" id="CP022196">
    <property type="protein sequence ID" value="ATG48696.1"/>
    <property type="molecule type" value="Genomic_DNA"/>
</dbReference>
<dbReference type="Pfam" id="PF20506">
    <property type="entry name" value="DUF6732"/>
    <property type="match status" value="1"/>
</dbReference>
<accession>A0A291GFA9</accession>
<feature type="signal peptide" evidence="2">
    <location>
        <begin position="1"/>
        <end position="18"/>
    </location>
</feature>
<dbReference type="AlphaFoldDB" id="A0A291GFA9"/>
<dbReference type="InterPro" id="IPR046619">
    <property type="entry name" value="DUF6732"/>
</dbReference>
<feature type="chain" id="PRO_5013126993" description="Cobalt transporter" evidence="2">
    <location>
        <begin position="19"/>
        <end position="72"/>
    </location>
</feature>
<sequence length="72" mass="7380">MTRSLALIFTPLATPALAHPGHLGEMAGHNHWLAGAAIGAAIAIAIWGAIKGKKEDEAEAADAEVEAEPQEA</sequence>
<evidence type="ECO:0000313" key="3">
    <source>
        <dbReference type="EMBL" id="ATG48696.1"/>
    </source>
</evidence>
<protein>
    <recommendedName>
        <fullName evidence="5">Cobalt transporter</fullName>
    </recommendedName>
</protein>
<dbReference type="RefSeq" id="WP_096806407.1">
    <property type="nucleotide sequence ID" value="NZ_CP022196.1"/>
</dbReference>
<gene>
    <name evidence="3" type="ORF">CEW89_14685</name>
</gene>
<keyword evidence="2" id="KW-0732">Signal</keyword>
<evidence type="ECO:0008006" key="5">
    <source>
        <dbReference type="Google" id="ProtNLM"/>
    </source>
</evidence>
<evidence type="ECO:0000256" key="1">
    <source>
        <dbReference type="SAM" id="Phobius"/>
    </source>
</evidence>
<organism evidence="3 4">
    <name type="scientific">Celeribacter ethanolicus</name>
    <dbReference type="NCBI Taxonomy" id="1758178"/>
    <lineage>
        <taxon>Bacteria</taxon>
        <taxon>Pseudomonadati</taxon>
        <taxon>Pseudomonadota</taxon>
        <taxon>Alphaproteobacteria</taxon>
        <taxon>Rhodobacterales</taxon>
        <taxon>Roseobacteraceae</taxon>
        <taxon>Celeribacter</taxon>
    </lineage>
</organism>
<keyword evidence="4" id="KW-1185">Reference proteome</keyword>
<dbReference type="Proteomes" id="UP000217935">
    <property type="component" value="Chromosome"/>
</dbReference>
<evidence type="ECO:0000256" key="2">
    <source>
        <dbReference type="SAM" id="SignalP"/>
    </source>
</evidence>
<name>A0A291GFA9_9RHOB</name>
<dbReference type="KEGG" id="ceh:CEW89_14685"/>
<feature type="transmembrane region" description="Helical" evidence="1">
    <location>
        <begin position="28"/>
        <end position="50"/>
    </location>
</feature>